<reference evidence="2" key="2">
    <citation type="submission" date="2021-09" db="EMBL/GenBank/DDBJ databases">
        <authorList>
            <person name="Jia N."/>
            <person name="Wang J."/>
            <person name="Shi W."/>
            <person name="Du L."/>
            <person name="Sun Y."/>
            <person name="Zhan W."/>
            <person name="Jiang J."/>
            <person name="Wang Q."/>
            <person name="Zhang B."/>
            <person name="Ji P."/>
            <person name="Sakyi L.B."/>
            <person name="Cui X."/>
            <person name="Yuan T."/>
            <person name="Jiang B."/>
            <person name="Yang W."/>
            <person name="Lam T.T.-Y."/>
            <person name="Chang Q."/>
            <person name="Ding S."/>
            <person name="Wang X."/>
            <person name="Zhu J."/>
            <person name="Ruan X."/>
            <person name="Zhao L."/>
            <person name="Wei J."/>
            <person name="Que T."/>
            <person name="Du C."/>
            <person name="Cheng J."/>
            <person name="Dai P."/>
            <person name="Han X."/>
            <person name="Huang E."/>
            <person name="Gao Y."/>
            <person name="Liu J."/>
            <person name="Shao H."/>
            <person name="Ye R."/>
            <person name="Li L."/>
            <person name="Wei W."/>
            <person name="Wang X."/>
            <person name="Wang C."/>
            <person name="Huo Q."/>
            <person name="Li W."/>
            <person name="Guo W."/>
            <person name="Chen H."/>
            <person name="Chen S."/>
            <person name="Zhou L."/>
            <person name="Zhou L."/>
            <person name="Ni X."/>
            <person name="Tian J."/>
            <person name="Zhou Y."/>
            <person name="Sheng Y."/>
            <person name="Liu T."/>
            <person name="Pan Y."/>
            <person name="Xia L."/>
            <person name="Li J."/>
            <person name="Zhao F."/>
            <person name="Cao W."/>
        </authorList>
    </citation>
    <scope>NUCLEOTIDE SEQUENCE</scope>
    <source>
        <strain evidence="2">Rmic-2018</strain>
        <tissue evidence="2">Larvae</tissue>
    </source>
</reference>
<accession>A0A9J6DZN7</accession>
<protein>
    <submittedName>
        <fullName evidence="2">Uncharacterized protein</fullName>
    </submittedName>
</protein>
<gene>
    <name evidence="2" type="ORF">HPB51_007265</name>
</gene>
<dbReference type="AlphaFoldDB" id="A0A9J6DZN7"/>
<evidence type="ECO:0000313" key="3">
    <source>
        <dbReference type="Proteomes" id="UP000821866"/>
    </source>
</evidence>
<feature type="region of interest" description="Disordered" evidence="1">
    <location>
        <begin position="1"/>
        <end position="74"/>
    </location>
</feature>
<dbReference type="EMBL" id="JABSTU010000006">
    <property type="protein sequence ID" value="KAH8027715.1"/>
    <property type="molecule type" value="Genomic_DNA"/>
</dbReference>
<organism evidence="2 3">
    <name type="scientific">Rhipicephalus microplus</name>
    <name type="common">Cattle tick</name>
    <name type="synonym">Boophilus microplus</name>
    <dbReference type="NCBI Taxonomy" id="6941"/>
    <lineage>
        <taxon>Eukaryota</taxon>
        <taxon>Metazoa</taxon>
        <taxon>Ecdysozoa</taxon>
        <taxon>Arthropoda</taxon>
        <taxon>Chelicerata</taxon>
        <taxon>Arachnida</taxon>
        <taxon>Acari</taxon>
        <taxon>Parasitiformes</taxon>
        <taxon>Ixodida</taxon>
        <taxon>Ixodoidea</taxon>
        <taxon>Ixodidae</taxon>
        <taxon>Rhipicephalinae</taxon>
        <taxon>Rhipicephalus</taxon>
        <taxon>Boophilus</taxon>
    </lineage>
</organism>
<feature type="compositionally biased region" description="Basic and acidic residues" evidence="1">
    <location>
        <begin position="49"/>
        <end position="62"/>
    </location>
</feature>
<comment type="caution">
    <text evidence="2">The sequence shown here is derived from an EMBL/GenBank/DDBJ whole genome shotgun (WGS) entry which is preliminary data.</text>
</comment>
<evidence type="ECO:0000313" key="2">
    <source>
        <dbReference type="EMBL" id="KAH8027715.1"/>
    </source>
</evidence>
<reference evidence="2" key="1">
    <citation type="journal article" date="2020" name="Cell">
        <title>Large-Scale Comparative Analyses of Tick Genomes Elucidate Their Genetic Diversity and Vector Capacities.</title>
        <authorList>
            <consortium name="Tick Genome and Microbiome Consortium (TIGMIC)"/>
            <person name="Jia N."/>
            <person name="Wang J."/>
            <person name="Shi W."/>
            <person name="Du L."/>
            <person name="Sun Y."/>
            <person name="Zhan W."/>
            <person name="Jiang J.F."/>
            <person name="Wang Q."/>
            <person name="Zhang B."/>
            <person name="Ji P."/>
            <person name="Bell-Sakyi L."/>
            <person name="Cui X.M."/>
            <person name="Yuan T.T."/>
            <person name="Jiang B.G."/>
            <person name="Yang W.F."/>
            <person name="Lam T.T."/>
            <person name="Chang Q.C."/>
            <person name="Ding S.J."/>
            <person name="Wang X.J."/>
            <person name="Zhu J.G."/>
            <person name="Ruan X.D."/>
            <person name="Zhao L."/>
            <person name="Wei J.T."/>
            <person name="Ye R.Z."/>
            <person name="Que T.C."/>
            <person name="Du C.H."/>
            <person name="Zhou Y.H."/>
            <person name="Cheng J.X."/>
            <person name="Dai P.F."/>
            <person name="Guo W.B."/>
            <person name="Han X.H."/>
            <person name="Huang E.J."/>
            <person name="Li L.F."/>
            <person name="Wei W."/>
            <person name="Gao Y.C."/>
            <person name="Liu J.Z."/>
            <person name="Shao H.Z."/>
            <person name="Wang X."/>
            <person name="Wang C.C."/>
            <person name="Yang T.C."/>
            <person name="Huo Q.B."/>
            <person name="Li W."/>
            <person name="Chen H.Y."/>
            <person name="Chen S.E."/>
            <person name="Zhou L.G."/>
            <person name="Ni X.B."/>
            <person name="Tian J.H."/>
            <person name="Sheng Y."/>
            <person name="Liu T."/>
            <person name="Pan Y.S."/>
            <person name="Xia L.Y."/>
            <person name="Li J."/>
            <person name="Zhao F."/>
            <person name="Cao W.C."/>
        </authorList>
    </citation>
    <scope>NUCLEOTIDE SEQUENCE</scope>
    <source>
        <strain evidence="2">Rmic-2018</strain>
    </source>
</reference>
<feature type="compositionally biased region" description="Low complexity" evidence="1">
    <location>
        <begin position="224"/>
        <end position="242"/>
    </location>
</feature>
<evidence type="ECO:0000256" key="1">
    <source>
        <dbReference type="SAM" id="MobiDB-lite"/>
    </source>
</evidence>
<proteinExistence type="predicted"/>
<dbReference type="Proteomes" id="UP000821866">
    <property type="component" value="Chromosome 4"/>
</dbReference>
<feature type="region of interest" description="Disordered" evidence="1">
    <location>
        <begin position="166"/>
        <end position="250"/>
    </location>
</feature>
<name>A0A9J6DZN7_RHIMP</name>
<keyword evidence="3" id="KW-1185">Reference proteome</keyword>
<sequence length="250" mass="28605">MLVVTRMARQEEEEEWPRARVYGNGRRAHGGGGGADASMQKPGARPRVLQRENRRGGRRESAEESGGGGKRCKSYAKNLDDVMLSTRREHLLSTPPRHTTQCVLPLMPRYMMCPNQEHQSPNRQLTSSPWFPERLPPTTYNGVFVGRSWAHGASWKVWRRARRPQQRYYEGPSPSSRQNRWRGGMRSMRDVYDGDGFQQTTRSDTHVGRNFHRNLRNDSPSSVRSLTPPTTRRFRSPSPGRRVTSPPPGN</sequence>